<keyword evidence="1" id="KW-0812">Transmembrane</keyword>
<feature type="domain" description="DUF4132" evidence="2">
    <location>
        <begin position="826"/>
        <end position="1010"/>
    </location>
</feature>
<comment type="caution">
    <text evidence="3">The sequence shown here is derived from an EMBL/GenBank/DDBJ whole genome shotgun (WGS) entry which is preliminary data.</text>
</comment>
<dbReference type="Proteomes" id="UP000886824">
    <property type="component" value="Unassembled WGS sequence"/>
</dbReference>
<name>A0A9D1Z430_9FIRM</name>
<gene>
    <name evidence="3" type="ORF">H9826_03405</name>
</gene>
<feature type="non-terminal residue" evidence="3">
    <location>
        <position position="1"/>
    </location>
</feature>
<keyword evidence="1" id="KW-0472">Membrane</keyword>
<protein>
    <submittedName>
        <fullName evidence="3">DUF4132 domain-containing protein</fullName>
    </submittedName>
</protein>
<organism evidence="3 4">
    <name type="scientific">Candidatus Intestinimonas merdavium</name>
    <dbReference type="NCBI Taxonomy" id="2838622"/>
    <lineage>
        <taxon>Bacteria</taxon>
        <taxon>Bacillati</taxon>
        <taxon>Bacillota</taxon>
        <taxon>Clostridia</taxon>
        <taxon>Eubacteriales</taxon>
        <taxon>Intestinimonas</taxon>
    </lineage>
</organism>
<evidence type="ECO:0000313" key="4">
    <source>
        <dbReference type="Proteomes" id="UP000886824"/>
    </source>
</evidence>
<reference evidence="3" key="1">
    <citation type="journal article" date="2021" name="PeerJ">
        <title>Extensive microbial diversity within the chicken gut microbiome revealed by metagenomics and culture.</title>
        <authorList>
            <person name="Gilroy R."/>
            <person name="Ravi A."/>
            <person name="Getino M."/>
            <person name="Pursley I."/>
            <person name="Horton D.L."/>
            <person name="Alikhan N.F."/>
            <person name="Baker D."/>
            <person name="Gharbi K."/>
            <person name="Hall N."/>
            <person name="Watson M."/>
            <person name="Adriaenssens E.M."/>
            <person name="Foster-Nyarko E."/>
            <person name="Jarju S."/>
            <person name="Secka A."/>
            <person name="Antonio M."/>
            <person name="Oren A."/>
            <person name="Chaudhuri R.R."/>
            <person name="La Ragione R."/>
            <person name="Hildebrand F."/>
            <person name="Pallen M.J."/>
        </authorList>
    </citation>
    <scope>NUCLEOTIDE SEQUENCE</scope>
    <source>
        <strain evidence="3">CHK33-7979</strain>
    </source>
</reference>
<sequence>QRRPNWQAKMLKLLWAIGGSTAGFVALFDGYDGCLGTMSDAAFDLRCQVLGIGAAAAMDAECSAAAPSGYDQTRRLHQLAHTHPDGLLEAQRLIADPQSSMAGGVLTGVLLAAGPEEVKAEAQLARQVELVLNRVEAILTGEDNVHLSDEDVSQLRYYLHAGDPTAPVPATSIPNAWQSPILDCLSCFLVSISASSAVTCIAPAVLFGLDYDSRLACAMRVLAGLHPCGVLEGAINFLPEDWEIDALDALVPHLPGGAVTLLCFAVTDLYKFHKETAKKLIRHLRSEAEGVLDYLNLEGYERLSAVLPELKHSRDSAWMTSLQGVIAPFMGKLFCQDPQQQDIVGNYLDGQGAFADSAAILKPIRNEYRYLSNIDEALQEYRKLAGWDDFACRCMVLFCLTCAGNGTSKPLSTDGDQKRNLDAFVDALIARGLPVRDCMSVLTLLHQNWYGESRALLEQVVREHFVTPAGLEALGDAARNSCAAARVLAVEGLAALSSRPDCAEGARKALIACAGDTSKQLQELLVQRYIQHPDWEEDYLAMLGSKKVAQRSLALRILGGIGVEKYRHVLEKARAVEKNGKVMDQIADLLKTPAASSTGEQTPEELAAQVLKGGKKRKVQWLLDQPLPAVHRTDEAHTAASEDQIAALFVAYADLGRMGRSGTAAAIAADLNKKDLVALACEVWELWIKGGAQSKTKWVLSFAAVFGGAAMTPKLIHAVNDWPEQARGAIACDAVAALTVSPDPAALLAVDGISRKFKFRQVKAAAAAALERAAQELGITAEELADRIVPTLDFAPDGTRVFDYGSRKFTVRLTPSLELTVTTEGGKTVKSIPSPGKTDDSEKAPAAYEAYKTLKKQIKTTITTQRARLEMALSTQRCWDSEAWRKLFVENPVMHQFAISLIWGVYENGKLKETFRYMEDGSFNTADEEEYTFPDGASIGLVHPIELDSDTLAAWKQQLEDYEITQSIDQLSRPTYRLPAEQAQDTSLETVAGRVLNALTLMGKLQNMGWYRGSVVDGGSFYTFYREDPSAGIGVVLSFSGSFVGGDYNDVTVFDAVFYRADVVGYANFCYDTPEEENILPLGQVPARYYSEVVWQLERATASSTETDPDWRSKK</sequence>
<dbReference type="Pfam" id="PF13569">
    <property type="entry name" value="DUF4132"/>
    <property type="match status" value="1"/>
</dbReference>
<dbReference type="InterPro" id="IPR025406">
    <property type="entry name" value="DUF4132"/>
</dbReference>
<dbReference type="AlphaFoldDB" id="A0A9D1Z430"/>
<accession>A0A9D1Z430</accession>
<reference evidence="3" key="2">
    <citation type="submission" date="2021-04" db="EMBL/GenBank/DDBJ databases">
        <authorList>
            <person name="Gilroy R."/>
        </authorList>
    </citation>
    <scope>NUCLEOTIDE SEQUENCE</scope>
    <source>
        <strain evidence="3">CHK33-7979</strain>
    </source>
</reference>
<evidence type="ECO:0000256" key="1">
    <source>
        <dbReference type="SAM" id="Phobius"/>
    </source>
</evidence>
<keyword evidence="1" id="KW-1133">Transmembrane helix</keyword>
<dbReference type="EMBL" id="DXCX01000033">
    <property type="protein sequence ID" value="HIY73013.1"/>
    <property type="molecule type" value="Genomic_DNA"/>
</dbReference>
<proteinExistence type="predicted"/>
<evidence type="ECO:0000313" key="3">
    <source>
        <dbReference type="EMBL" id="HIY73013.1"/>
    </source>
</evidence>
<feature type="transmembrane region" description="Helical" evidence="1">
    <location>
        <begin position="12"/>
        <end position="31"/>
    </location>
</feature>
<evidence type="ECO:0000259" key="2">
    <source>
        <dbReference type="Pfam" id="PF13569"/>
    </source>
</evidence>